<dbReference type="InterPro" id="IPR050107">
    <property type="entry name" value="ABC_carbohydrate_import_ATPase"/>
</dbReference>
<evidence type="ECO:0000256" key="2">
    <source>
        <dbReference type="ARBA" id="ARBA00022448"/>
    </source>
</evidence>
<keyword evidence="4" id="KW-0677">Repeat</keyword>
<organism evidence="11 12">
    <name type="scientific">Acidipropionibacterium virtanenii</name>
    <dbReference type="NCBI Taxonomy" id="2057246"/>
    <lineage>
        <taxon>Bacteria</taxon>
        <taxon>Bacillati</taxon>
        <taxon>Actinomycetota</taxon>
        <taxon>Actinomycetes</taxon>
        <taxon>Propionibacteriales</taxon>
        <taxon>Propionibacteriaceae</taxon>
        <taxon>Acidipropionibacterium</taxon>
    </lineage>
</organism>
<evidence type="ECO:0000256" key="6">
    <source>
        <dbReference type="ARBA" id="ARBA00022840"/>
    </source>
</evidence>
<dbReference type="PROSITE" id="PS50893">
    <property type="entry name" value="ABC_TRANSPORTER_2"/>
    <property type="match status" value="2"/>
</dbReference>
<dbReference type="GO" id="GO:0005524">
    <property type="term" value="F:ATP binding"/>
    <property type="evidence" value="ECO:0007669"/>
    <property type="project" value="UniProtKB-KW"/>
</dbReference>
<name>A0A344UXZ4_9ACTN</name>
<dbReference type="GO" id="GO:0016887">
    <property type="term" value="F:ATP hydrolysis activity"/>
    <property type="evidence" value="ECO:0007669"/>
    <property type="project" value="InterPro"/>
</dbReference>
<dbReference type="RefSeq" id="WP_245935143.1">
    <property type="nucleotide sequence ID" value="NZ_CP025198.1"/>
</dbReference>
<dbReference type="InterPro" id="IPR027417">
    <property type="entry name" value="P-loop_NTPase"/>
</dbReference>
<evidence type="ECO:0000256" key="1">
    <source>
        <dbReference type="ARBA" id="ARBA00004202"/>
    </source>
</evidence>
<dbReference type="InterPro" id="IPR003439">
    <property type="entry name" value="ABC_transporter-like_ATP-bd"/>
</dbReference>
<evidence type="ECO:0000256" key="8">
    <source>
        <dbReference type="ARBA" id="ARBA00023136"/>
    </source>
</evidence>
<dbReference type="KEGG" id="acij:JS278_03008"/>
<protein>
    <submittedName>
        <fullName evidence="11">Ribose import ATP-binding protein RbsA</fullName>
        <ecNumber evidence="11">3.6.3.17</ecNumber>
    </submittedName>
</protein>
<dbReference type="EC" id="3.6.3.17" evidence="11"/>
<evidence type="ECO:0000256" key="5">
    <source>
        <dbReference type="ARBA" id="ARBA00022741"/>
    </source>
</evidence>
<dbReference type="InterPro" id="IPR017871">
    <property type="entry name" value="ABC_transporter-like_CS"/>
</dbReference>
<evidence type="ECO:0000256" key="4">
    <source>
        <dbReference type="ARBA" id="ARBA00022737"/>
    </source>
</evidence>
<dbReference type="SUPFAM" id="SSF52540">
    <property type="entry name" value="P-loop containing nucleoside triphosphate hydrolases"/>
    <property type="match status" value="2"/>
</dbReference>
<dbReference type="Gene3D" id="3.40.50.300">
    <property type="entry name" value="P-loop containing nucleotide triphosphate hydrolases"/>
    <property type="match status" value="2"/>
</dbReference>
<evidence type="ECO:0000313" key="12">
    <source>
        <dbReference type="Proteomes" id="UP000251995"/>
    </source>
</evidence>
<dbReference type="Pfam" id="PF00005">
    <property type="entry name" value="ABC_tran"/>
    <property type="match status" value="2"/>
</dbReference>
<evidence type="ECO:0000313" key="11">
    <source>
        <dbReference type="EMBL" id="AXE40142.1"/>
    </source>
</evidence>
<evidence type="ECO:0000259" key="10">
    <source>
        <dbReference type="PROSITE" id="PS50893"/>
    </source>
</evidence>
<keyword evidence="8" id="KW-0472">Membrane</keyword>
<dbReference type="PANTHER" id="PTHR43790">
    <property type="entry name" value="CARBOHYDRATE TRANSPORT ATP-BINDING PROTEIN MG119-RELATED"/>
    <property type="match status" value="1"/>
</dbReference>
<gene>
    <name evidence="11" type="primary">rbsA_3</name>
    <name evidence="11" type="ORF">JS278_03008</name>
</gene>
<feature type="domain" description="ABC transporter" evidence="10">
    <location>
        <begin position="268"/>
        <end position="510"/>
    </location>
</feature>
<proteinExistence type="predicted"/>
<dbReference type="PROSITE" id="PS00211">
    <property type="entry name" value="ABC_TRANSPORTER_1"/>
    <property type="match status" value="1"/>
</dbReference>
<keyword evidence="11" id="KW-0378">Hydrolase</keyword>
<sequence>MAASRPGSGPALEADHVTRAFGTVKALDDVSFSVRPGSVHALIGENGAGKSTLIKVLTGVYQPDDGSILLHGEPARFNRPADAQDAGISTVYQEVNLIPKLSIARNVYLGREPRTRLGLIDTRTMDRRAQEVLDGFGLHVDVTADLETLGLGVQQMVALARAVTIEADVVIMDEPTSSLERREVETLFSIVRRLRDAGKALIFVSHRLDELWEVCDEVTVLRDGRVVHTGTMAELDRRRLISLMLGRDIEEVAHQGATSFERTDTAAEEAPKLTVKGLNVTGRLHDVSLSVRPGEVLGLAGLLGAGRSETVKAVYGALPTTSSEVEVDGRKVRRNSIHSAMDAGIAMLSEDRKAEGIIPDLTVRENIMIAVPKKVSRFGVISAAKSRKLVEEYIDRLHIKVSGPEQLASELSGGNQQKVLLARWLATDPKVLLLDEPTRGIDVGAKAEVQQLIDDLAARGYAVILISSETEEIADGSDRAVVLRDGRISGELDGEELTNQRLLQVLVGTEPAQSITDEPMIDQAGDAQETADQAGEATTQ</sequence>
<dbReference type="CDD" id="cd03216">
    <property type="entry name" value="ABC_Carb_Monos_I"/>
    <property type="match status" value="1"/>
</dbReference>
<evidence type="ECO:0000256" key="7">
    <source>
        <dbReference type="ARBA" id="ARBA00022967"/>
    </source>
</evidence>
<dbReference type="GO" id="GO:0005886">
    <property type="term" value="C:plasma membrane"/>
    <property type="evidence" value="ECO:0007669"/>
    <property type="project" value="UniProtKB-SubCell"/>
</dbReference>
<reference evidence="11 12" key="1">
    <citation type="submission" date="2017-12" db="EMBL/GenBank/DDBJ databases">
        <title>The whole genome sequence of the Acidipropionibacterium virtanenii sp. nov. type strain JS278.</title>
        <authorList>
            <person name="Laine P."/>
            <person name="Deptula P."/>
            <person name="Varmanen P."/>
            <person name="Auvinen P."/>
        </authorList>
    </citation>
    <scope>NUCLEOTIDE SEQUENCE [LARGE SCALE GENOMIC DNA]</scope>
    <source>
        <strain evidence="11 12">JS278</strain>
    </source>
</reference>
<dbReference type="CDD" id="cd03215">
    <property type="entry name" value="ABC_Carb_Monos_II"/>
    <property type="match status" value="1"/>
</dbReference>
<keyword evidence="5" id="KW-0547">Nucleotide-binding</keyword>
<keyword evidence="3" id="KW-1003">Cell membrane</keyword>
<feature type="region of interest" description="Disordered" evidence="9">
    <location>
        <begin position="513"/>
        <end position="540"/>
    </location>
</feature>
<keyword evidence="2" id="KW-0813">Transport</keyword>
<accession>A0A344UXZ4</accession>
<dbReference type="EMBL" id="CP025198">
    <property type="protein sequence ID" value="AXE40142.1"/>
    <property type="molecule type" value="Genomic_DNA"/>
</dbReference>
<dbReference type="Proteomes" id="UP000251995">
    <property type="component" value="Chromosome"/>
</dbReference>
<dbReference type="SMART" id="SM00382">
    <property type="entry name" value="AAA"/>
    <property type="match status" value="2"/>
</dbReference>
<comment type="subcellular location">
    <subcellularLocation>
        <location evidence="1">Cell membrane</location>
        <topology evidence="1">Peripheral membrane protein</topology>
    </subcellularLocation>
</comment>
<dbReference type="InterPro" id="IPR003593">
    <property type="entry name" value="AAA+_ATPase"/>
</dbReference>
<evidence type="ECO:0000256" key="3">
    <source>
        <dbReference type="ARBA" id="ARBA00022475"/>
    </source>
</evidence>
<dbReference type="AlphaFoldDB" id="A0A344UXZ4"/>
<keyword evidence="6 11" id="KW-0067">ATP-binding</keyword>
<feature type="domain" description="ABC transporter" evidence="10">
    <location>
        <begin position="12"/>
        <end position="248"/>
    </location>
</feature>
<dbReference type="FunFam" id="3.40.50.300:FF:000127">
    <property type="entry name" value="Ribose import ATP-binding protein RbsA"/>
    <property type="match status" value="1"/>
</dbReference>
<keyword evidence="7" id="KW-1278">Translocase</keyword>
<keyword evidence="12" id="KW-1185">Reference proteome</keyword>
<evidence type="ECO:0000256" key="9">
    <source>
        <dbReference type="SAM" id="MobiDB-lite"/>
    </source>
</evidence>
<dbReference type="PANTHER" id="PTHR43790:SF9">
    <property type="entry name" value="GALACTOFURANOSE TRANSPORTER ATP-BINDING PROTEIN YTFR"/>
    <property type="match status" value="1"/>
</dbReference>